<dbReference type="InterPro" id="IPR045538">
    <property type="entry name" value="CIS_TMP"/>
</dbReference>
<dbReference type="Pfam" id="PF19268">
    <property type="entry name" value="CIS_TMP"/>
    <property type="match status" value="1"/>
</dbReference>
<dbReference type="Proteomes" id="UP000224607">
    <property type="component" value="Unassembled WGS sequence"/>
</dbReference>
<reference evidence="3" key="1">
    <citation type="submission" date="2016-10" db="EMBL/GenBank/DDBJ databases">
        <authorList>
            <person name="de Groot N.N."/>
        </authorList>
    </citation>
    <scope>NUCLEOTIDE SEQUENCE [LARGE SCALE GENOMIC DNA]</scope>
    <source>
        <strain evidence="3">DSM 17908</strain>
    </source>
</reference>
<evidence type="ECO:0000313" key="2">
    <source>
        <dbReference type="EMBL" id="PHM45298.1"/>
    </source>
</evidence>
<sequence length="831" mass="95700">MGVAIYRPLNIFIACKGTTVLERNHKENLKGVIDKLSISLETEKHHSNKIIEKCSALFKRKLRHLINEEVEKWARQNNDLSLTKIVLDLGEIALENFEQQFIWRLERELRNKTHEFTESMKQNADRNLFTSRKAKTIPYELRDVSRQQGSDNFTRDEFVPPKAKFQWETKTTHHFLRINSTDGIDSRATGVNDCNQQRGNLKDNGDKNDISSIIKRDLNVSNTLDPEKFTLNSVDNYLNHGNWDSPILWQQVSNSEFSYWLLEEINLQPQQWLPMLANHCLQPEKLSRLIKICQADVLHILFNLFSEAIKSPQLIDKPAIKDEGVTPEKLKLSAKYYLKHQANYANNTQKKFTLQTGTKPASKKGMMKNTNHSLKTENNAIHTPTETTLKTENKRMPEHDIKENNGHSLKPDNNDIHTRTETTLRTQNKRIPENDIVENSRHPLKPANSGIHAQTETTLRTQNRRMPENGISGNSSHAIKPDIDQNHTQTKTLMSTQNKWASENNIIENNINLSKPTSNETHAKIKTAPKIQHKQIPENGIAENYVNSLQPDNSESHTQTKKLSQTKIKKTSTVSIHQDENHQLKQAVHKIHIPIDTIPPVTPHSIKINQQPAPLQQRYGLIKGELKQNPTILQHKKSHKELPKSALSAHMSFKQPNNGIQTPSVQSVLPISNAGCMLLWPLLPTFFRTFDLLKEKQFISLEAQRVAVCLLDWMIWAEEEIPAWRLTLNKILCGLSIHDDALWRAPEPEQQIAINQWLEKTLVQLPNWKKMGINDVRHLFLQRSGELSELNGLTNIHIKSEVYDALINNWPWPINIARFSWLEQPVMTTWL</sequence>
<dbReference type="STRING" id="351675.SAMN05421680_10465"/>
<keyword evidence="5" id="KW-1185">Reference proteome</keyword>
<name>A0A1I3LTZ0_9GAMM</name>
<evidence type="ECO:0000313" key="3">
    <source>
        <dbReference type="EMBL" id="SFI88123.1"/>
    </source>
</evidence>
<gene>
    <name evidence="3" type="ORF">SAMN05421680_10465</name>
    <name evidence="2" type="ORF">Xmau_00948</name>
</gene>
<evidence type="ECO:0000313" key="5">
    <source>
        <dbReference type="Proteomes" id="UP000224607"/>
    </source>
</evidence>
<protein>
    <submittedName>
        <fullName evidence="3">Uncharacterized protein</fullName>
    </submittedName>
</protein>
<dbReference type="EMBL" id="FORG01000004">
    <property type="protein sequence ID" value="SFI88123.1"/>
    <property type="molecule type" value="Genomic_DNA"/>
</dbReference>
<dbReference type="Proteomes" id="UP000198919">
    <property type="component" value="Unassembled WGS sequence"/>
</dbReference>
<accession>A0A1I3LTZ0</accession>
<dbReference type="EMBL" id="NITY01000002">
    <property type="protein sequence ID" value="PHM45298.1"/>
    <property type="molecule type" value="Genomic_DNA"/>
</dbReference>
<reference evidence="2 5" key="3">
    <citation type="journal article" date="2017" name="Nat. Microbiol.">
        <title>Natural product diversity associated with the nematode symbionts Photorhabdus and Xenorhabdus.</title>
        <authorList>
            <person name="Tobias N.J."/>
            <person name="Wolff H."/>
            <person name="Djahanschiri B."/>
            <person name="Grundmann F."/>
            <person name="Kronenwerth M."/>
            <person name="Shi Y.M."/>
            <person name="Simonyi S."/>
            <person name="Grun P."/>
            <person name="Shapiro-Ilan D."/>
            <person name="Pidot S.J."/>
            <person name="Stinear T.P."/>
            <person name="Ebersberger I."/>
            <person name="Bode H.B."/>
        </authorList>
    </citation>
    <scope>NUCLEOTIDE SEQUENCE [LARGE SCALE GENOMIC DNA]</scope>
    <source>
        <strain evidence="2 5">DSM 17908</strain>
    </source>
</reference>
<organism evidence="3 4">
    <name type="scientific">Xenorhabdus mauleonii</name>
    <dbReference type="NCBI Taxonomy" id="351675"/>
    <lineage>
        <taxon>Bacteria</taxon>
        <taxon>Pseudomonadati</taxon>
        <taxon>Pseudomonadota</taxon>
        <taxon>Gammaproteobacteria</taxon>
        <taxon>Enterobacterales</taxon>
        <taxon>Morganellaceae</taxon>
        <taxon>Xenorhabdus</taxon>
    </lineage>
</organism>
<proteinExistence type="predicted"/>
<evidence type="ECO:0000256" key="1">
    <source>
        <dbReference type="SAM" id="MobiDB-lite"/>
    </source>
</evidence>
<evidence type="ECO:0000313" key="4">
    <source>
        <dbReference type="Proteomes" id="UP000198919"/>
    </source>
</evidence>
<dbReference type="AlphaFoldDB" id="A0A1I3LTZ0"/>
<reference evidence="4" key="2">
    <citation type="submission" date="2016-10" db="EMBL/GenBank/DDBJ databases">
        <authorList>
            <person name="Varghese N."/>
            <person name="Submissions S."/>
        </authorList>
    </citation>
    <scope>NUCLEOTIDE SEQUENCE [LARGE SCALE GENOMIC DNA]</scope>
    <source>
        <strain evidence="4">DSM 17908</strain>
    </source>
</reference>
<feature type="region of interest" description="Disordered" evidence="1">
    <location>
        <begin position="547"/>
        <end position="568"/>
    </location>
</feature>